<dbReference type="OrthoDB" id="7769014at2"/>
<dbReference type="Pfam" id="PF00777">
    <property type="entry name" value="Glyco_transf_29"/>
    <property type="match status" value="1"/>
</dbReference>
<dbReference type="InterPro" id="IPR038578">
    <property type="entry name" value="GT29-like_sf"/>
</dbReference>
<sequence>MDLLKRILNRLKYDIQRFWHRRDYECRILIPFDENWFKGKRVALVGGADSVLKEKLGAYIDGFDVVVRINRGVEVLDKQKDYVGSRTDFLFHLFQEGDLPGDSPVTPKLWEEKNVGVVVFSLNVFRSSYGFFTVKKVVERTKKKFRFAQVVPEHYKANAEVLHPFPPTTGFVAINTIMQCMPEELYLTGITFFKTAHNAAYRSGDLTYYQDLFRNNGIHNPELEYRHVKNLYLSYPDVLVPDNTLREIFETN</sequence>
<keyword evidence="7" id="KW-0472">Membrane</keyword>
<keyword evidence="3" id="KW-0328">Glycosyltransferase</keyword>
<comment type="caution">
    <text evidence="9">The sequence shown here is derived from an EMBL/GenBank/DDBJ whole genome shotgun (WGS) entry which is preliminary data.</text>
</comment>
<dbReference type="AlphaFoldDB" id="A0A4Q6XVG2"/>
<keyword evidence="6" id="KW-1133">Transmembrane helix</keyword>
<evidence type="ECO:0000256" key="7">
    <source>
        <dbReference type="ARBA" id="ARBA00023136"/>
    </source>
</evidence>
<dbReference type="Gene3D" id="3.90.1480.20">
    <property type="entry name" value="Glycosyl transferase family 29"/>
    <property type="match status" value="1"/>
</dbReference>
<dbReference type="Proteomes" id="UP000292855">
    <property type="component" value="Unassembled WGS sequence"/>
</dbReference>
<proteinExistence type="predicted"/>
<evidence type="ECO:0000256" key="3">
    <source>
        <dbReference type="ARBA" id="ARBA00022676"/>
    </source>
</evidence>
<dbReference type="RefSeq" id="WP_130139901.1">
    <property type="nucleotide sequence ID" value="NZ_SGIT01000001.1"/>
</dbReference>
<evidence type="ECO:0000256" key="6">
    <source>
        <dbReference type="ARBA" id="ARBA00022989"/>
    </source>
</evidence>
<evidence type="ECO:0000256" key="1">
    <source>
        <dbReference type="ARBA" id="ARBA00004167"/>
    </source>
</evidence>
<accession>A0A4Q6XVG2</accession>
<evidence type="ECO:0000256" key="5">
    <source>
        <dbReference type="ARBA" id="ARBA00022692"/>
    </source>
</evidence>
<organism evidence="9 10">
    <name type="scientific">Sphingobacterium corticibacterium</name>
    <dbReference type="NCBI Taxonomy" id="2484746"/>
    <lineage>
        <taxon>Bacteria</taxon>
        <taxon>Pseudomonadati</taxon>
        <taxon>Bacteroidota</taxon>
        <taxon>Sphingobacteriia</taxon>
        <taxon>Sphingobacteriales</taxon>
        <taxon>Sphingobacteriaceae</taxon>
        <taxon>Sphingobacterium</taxon>
    </lineage>
</organism>
<reference evidence="9 10" key="1">
    <citation type="submission" date="2019-02" db="EMBL/GenBank/DDBJ databases">
        <authorList>
            <person name="Li Y."/>
        </authorList>
    </citation>
    <scope>NUCLEOTIDE SEQUENCE [LARGE SCALE GENOMIC DNA]</scope>
    <source>
        <strain evidence="9 10">30C10-4-7</strain>
    </source>
</reference>
<name>A0A4Q6XVG2_9SPHI</name>
<comment type="subcellular location">
    <subcellularLocation>
        <location evidence="2">Endomembrane system</location>
    </subcellularLocation>
    <subcellularLocation>
        <location evidence="1">Membrane</location>
        <topology evidence="1">Single-pass membrane protein</topology>
    </subcellularLocation>
</comment>
<dbReference type="EMBL" id="SGIT01000001">
    <property type="protein sequence ID" value="RZF61672.1"/>
    <property type="molecule type" value="Genomic_DNA"/>
</dbReference>
<evidence type="ECO:0000313" key="9">
    <source>
        <dbReference type="EMBL" id="RZF61672.1"/>
    </source>
</evidence>
<keyword evidence="5" id="KW-0812">Transmembrane</keyword>
<gene>
    <name evidence="9" type="ORF">EWE74_02185</name>
</gene>
<dbReference type="InterPro" id="IPR001675">
    <property type="entry name" value="Glyco_trans_29"/>
</dbReference>
<evidence type="ECO:0000256" key="4">
    <source>
        <dbReference type="ARBA" id="ARBA00022679"/>
    </source>
</evidence>
<evidence type="ECO:0000313" key="10">
    <source>
        <dbReference type="Proteomes" id="UP000292855"/>
    </source>
</evidence>
<keyword evidence="8" id="KW-0325">Glycoprotein</keyword>
<evidence type="ECO:0000256" key="2">
    <source>
        <dbReference type="ARBA" id="ARBA00004308"/>
    </source>
</evidence>
<protein>
    <submittedName>
        <fullName evidence="9">Uncharacterized protein</fullName>
    </submittedName>
</protein>
<keyword evidence="4" id="KW-0808">Transferase</keyword>
<evidence type="ECO:0000256" key="8">
    <source>
        <dbReference type="ARBA" id="ARBA00023180"/>
    </source>
</evidence>
<keyword evidence="10" id="KW-1185">Reference proteome</keyword>